<name>A0AA49JUJ7_9BACT</name>
<accession>A0AA49JUJ7</accession>
<keyword evidence="4" id="KW-1185">Reference proteome</keyword>
<dbReference type="Proteomes" id="UP001229955">
    <property type="component" value="Chromosome"/>
</dbReference>
<evidence type="ECO:0000313" key="3">
    <source>
        <dbReference type="EMBL" id="WKW15199.1"/>
    </source>
</evidence>
<feature type="domain" description="DUF5916" evidence="1">
    <location>
        <begin position="6"/>
        <end position="148"/>
    </location>
</feature>
<dbReference type="EMBL" id="CP130612">
    <property type="protein sequence ID" value="WKW12292.1"/>
    <property type="molecule type" value="Genomic_DNA"/>
</dbReference>
<dbReference type="AlphaFoldDB" id="A0AA49JUJ7"/>
<evidence type="ECO:0000259" key="1">
    <source>
        <dbReference type="Pfam" id="PF19313"/>
    </source>
</evidence>
<dbReference type="Pfam" id="PF19313">
    <property type="entry name" value="DUF5916"/>
    <property type="match status" value="1"/>
</dbReference>
<sequence length="150" mass="16848">MGADFGSAFSDTTHYTFARLDQDLVQLTARANVTLSPTLSLQLYAQPFIAVGDFTDWREIADPYARAYDARYAPYGGGADPGGFNSKQFNSNVVFRWEYRPGSVLFVVWQQGRADARNPGTFDMGRDVRSLFGTHPDNTVLLKLSYWFNP</sequence>
<dbReference type="RefSeq" id="WP_367885169.1">
    <property type="nucleotide sequence ID" value="NZ_CP130612.1"/>
</dbReference>
<gene>
    <name evidence="2" type="ORF">Strain138_001576</name>
    <name evidence="3" type="ORF">Strain318_001575</name>
</gene>
<dbReference type="InterPro" id="IPR045670">
    <property type="entry name" value="DUF5916"/>
</dbReference>
<protein>
    <submittedName>
        <fullName evidence="2">DUF5916 domain-containing protein</fullName>
    </submittedName>
</protein>
<evidence type="ECO:0000313" key="4">
    <source>
        <dbReference type="Proteomes" id="UP001229955"/>
    </source>
</evidence>
<dbReference type="KEGG" id="pspc:Strain318_001575"/>
<organism evidence="2">
    <name type="scientific">Pseudogemmatithrix spongiicola</name>
    <dbReference type="NCBI Taxonomy" id="3062599"/>
    <lineage>
        <taxon>Bacteria</taxon>
        <taxon>Pseudomonadati</taxon>
        <taxon>Gemmatimonadota</taxon>
        <taxon>Gemmatimonadia</taxon>
        <taxon>Gemmatimonadales</taxon>
        <taxon>Gemmatimonadaceae</taxon>
        <taxon>Pseudogemmatithrix</taxon>
    </lineage>
</organism>
<evidence type="ECO:0000313" key="2">
    <source>
        <dbReference type="EMBL" id="WKW12292.1"/>
    </source>
</evidence>
<proteinExistence type="predicted"/>
<reference evidence="2" key="1">
    <citation type="submission" date="2023-07" db="EMBL/GenBank/DDBJ databases">
        <authorList>
            <person name="Haufschild T."/>
            <person name="Kallscheuer N."/>
            <person name="Hammer J."/>
            <person name="Kohn T."/>
            <person name="Kabuu M."/>
            <person name="Jogler M."/>
            <person name="Wohfarth N."/>
            <person name="Heuer A."/>
            <person name="Rohde M."/>
            <person name="van Teeseling M.C.F."/>
            <person name="Jogler C."/>
        </authorList>
    </citation>
    <scope>NUCLEOTIDE SEQUENCE</scope>
    <source>
        <strain evidence="2">Strain 138</strain>
        <strain evidence="3">Strain 318</strain>
    </source>
</reference>
<accession>A0AA49K0F8</accession>
<dbReference type="EMBL" id="CP130613">
    <property type="protein sequence ID" value="WKW15199.1"/>
    <property type="molecule type" value="Genomic_DNA"/>
</dbReference>